<dbReference type="PROSITE" id="PS00622">
    <property type="entry name" value="HTH_LUXR_1"/>
    <property type="match status" value="1"/>
</dbReference>
<dbReference type="EMBL" id="QGDT01000021">
    <property type="protein sequence ID" value="PWJ53748.1"/>
    <property type="molecule type" value="Genomic_DNA"/>
</dbReference>
<organism evidence="5 6">
    <name type="scientific">Dyadobacter jejuensis</name>
    <dbReference type="NCBI Taxonomy" id="1082580"/>
    <lineage>
        <taxon>Bacteria</taxon>
        <taxon>Pseudomonadati</taxon>
        <taxon>Bacteroidota</taxon>
        <taxon>Cytophagia</taxon>
        <taxon>Cytophagales</taxon>
        <taxon>Spirosomataceae</taxon>
        <taxon>Dyadobacter</taxon>
    </lineage>
</organism>
<dbReference type="InterPro" id="IPR000792">
    <property type="entry name" value="Tscrpt_reg_LuxR_C"/>
</dbReference>
<evidence type="ECO:0000256" key="1">
    <source>
        <dbReference type="ARBA" id="ARBA00023015"/>
    </source>
</evidence>
<dbReference type="PRINTS" id="PR00038">
    <property type="entry name" value="HTHLUXR"/>
</dbReference>
<dbReference type="AlphaFoldDB" id="A0A316A958"/>
<keyword evidence="1" id="KW-0805">Transcription regulation</keyword>
<comment type="caution">
    <text evidence="5">The sequence shown here is derived from an EMBL/GenBank/DDBJ whole genome shotgun (WGS) entry which is preliminary data.</text>
</comment>
<dbReference type="GO" id="GO:0006355">
    <property type="term" value="P:regulation of DNA-templated transcription"/>
    <property type="evidence" value="ECO:0007669"/>
    <property type="project" value="InterPro"/>
</dbReference>
<evidence type="ECO:0000259" key="4">
    <source>
        <dbReference type="PROSITE" id="PS50043"/>
    </source>
</evidence>
<sequence>MYSEDGFVFIIIRKNMHTKTDTEQLSIQIANQNLQFLSEREWAVLLSLTEDITNSEIADKLFITPASVKTYRSRISDKLGLAGRGNLERYARKNKEKIIQIFRKLFKSPPPSIKL</sequence>
<protein>
    <submittedName>
        <fullName evidence="5">Regulatory LuxR family protein</fullName>
    </submittedName>
</protein>
<dbReference type="Proteomes" id="UP000245880">
    <property type="component" value="Unassembled WGS sequence"/>
</dbReference>
<keyword evidence="6" id="KW-1185">Reference proteome</keyword>
<accession>A0A316A958</accession>
<evidence type="ECO:0000313" key="5">
    <source>
        <dbReference type="EMBL" id="PWJ53748.1"/>
    </source>
</evidence>
<evidence type="ECO:0000256" key="2">
    <source>
        <dbReference type="ARBA" id="ARBA00023125"/>
    </source>
</evidence>
<reference evidence="5 6" key="1">
    <citation type="submission" date="2018-03" db="EMBL/GenBank/DDBJ databases">
        <title>Genomic Encyclopedia of Archaeal and Bacterial Type Strains, Phase II (KMG-II): from individual species to whole genera.</title>
        <authorList>
            <person name="Goeker M."/>
        </authorList>
    </citation>
    <scope>NUCLEOTIDE SEQUENCE [LARGE SCALE GENOMIC DNA]</scope>
    <source>
        <strain evidence="5 6">DSM 100346</strain>
    </source>
</reference>
<dbReference type="InterPro" id="IPR036388">
    <property type="entry name" value="WH-like_DNA-bd_sf"/>
</dbReference>
<keyword evidence="2" id="KW-0238">DNA-binding</keyword>
<keyword evidence="3" id="KW-0804">Transcription</keyword>
<dbReference type="PROSITE" id="PS50043">
    <property type="entry name" value="HTH_LUXR_2"/>
    <property type="match status" value="1"/>
</dbReference>
<gene>
    <name evidence="5" type="ORF">CLV98_12120</name>
</gene>
<evidence type="ECO:0000256" key="3">
    <source>
        <dbReference type="ARBA" id="ARBA00023163"/>
    </source>
</evidence>
<dbReference type="PANTHER" id="PTHR44688">
    <property type="entry name" value="DNA-BINDING TRANSCRIPTIONAL ACTIVATOR DEVR_DOSR"/>
    <property type="match status" value="1"/>
</dbReference>
<dbReference type="InterPro" id="IPR016032">
    <property type="entry name" value="Sig_transdc_resp-reg_C-effctor"/>
</dbReference>
<evidence type="ECO:0000313" key="6">
    <source>
        <dbReference type="Proteomes" id="UP000245880"/>
    </source>
</evidence>
<dbReference type="CDD" id="cd06170">
    <property type="entry name" value="LuxR_C_like"/>
    <property type="match status" value="1"/>
</dbReference>
<dbReference type="PANTHER" id="PTHR44688:SF16">
    <property type="entry name" value="DNA-BINDING TRANSCRIPTIONAL ACTIVATOR DEVR_DOSR"/>
    <property type="match status" value="1"/>
</dbReference>
<feature type="domain" description="HTH luxR-type" evidence="4">
    <location>
        <begin position="30"/>
        <end position="95"/>
    </location>
</feature>
<dbReference type="Gene3D" id="1.10.10.10">
    <property type="entry name" value="Winged helix-like DNA-binding domain superfamily/Winged helix DNA-binding domain"/>
    <property type="match status" value="1"/>
</dbReference>
<dbReference type="Pfam" id="PF00196">
    <property type="entry name" value="GerE"/>
    <property type="match status" value="1"/>
</dbReference>
<proteinExistence type="predicted"/>
<dbReference type="GO" id="GO:0003677">
    <property type="term" value="F:DNA binding"/>
    <property type="evidence" value="ECO:0007669"/>
    <property type="project" value="UniProtKB-KW"/>
</dbReference>
<dbReference type="SMART" id="SM00421">
    <property type="entry name" value="HTH_LUXR"/>
    <property type="match status" value="1"/>
</dbReference>
<dbReference type="SUPFAM" id="SSF46894">
    <property type="entry name" value="C-terminal effector domain of the bipartite response regulators"/>
    <property type="match status" value="1"/>
</dbReference>
<name>A0A316A958_9BACT</name>